<organism evidence="1 2">
    <name type="scientific">Pseudomonas fluorescens</name>
    <dbReference type="NCBI Taxonomy" id="294"/>
    <lineage>
        <taxon>Bacteria</taxon>
        <taxon>Pseudomonadati</taxon>
        <taxon>Pseudomonadota</taxon>
        <taxon>Gammaproteobacteria</taxon>
        <taxon>Pseudomonadales</taxon>
        <taxon>Pseudomonadaceae</taxon>
        <taxon>Pseudomonas</taxon>
    </lineage>
</organism>
<protein>
    <submittedName>
        <fullName evidence="1">Uncharacterized protein</fullName>
    </submittedName>
</protein>
<gene>
    <name evidence="1" type="ORF">PS862_03098</name>
</gene>
<sequence>MPCHKGIAHLLFGVAHRSREQGDFIRESAYQGALAHRRLKQLDTQKMSHLERHAYFTAWLTFLEALYEATGNTGPVSQLLQGQPTLFSLELDRLPQNL</sequence>
<dbReference type="AlphaFoldDB" id="A0A5E6XH24"/>
<evidence type="ECO:0000313" key="1">
    <source>
        <dbReference type="EMBL" id="VVP05963.1"/>
    </source>
</evidence>
<accession>A0A5E6XH24</accession>
<evidence type="ECO:0000313" key="2">
    <source>
        <dbReference type="Proteomes" id="UP000385207"/>
    </source>
</evidence>
<dbReference type="Proteomes" id="UP000385207">
    <property type="component" value="Unassembled WGS sequence"/>
</dbReference>
<proteinExistence type="predicted"/>
<name>A0A5E6XH24_PSEFL</name>
<reference evidence="1 2" key="1">
    <citation type="submission" date="2019-09" db="EMBL/GenBank/DDBJ databases">
        <authorList>
            <person name="Chandra G."/>
            <person name="Truman W A."/>
        </authorList>
    </citation>
    <scope>NUCLEOTIDE SEQUENCE [LARGE SCALE GENOMIC DNA]</scope>
    <source>
        <strain evidence="1">PS862</strain>
    </source>
</reference>
<dbReference type="EMBL" id="CABVII010000013">
    <property type="protein sequence ID" value="VVP05963.1"/>
    <property type="molecule type" value="Genomic_DNA"/>
</dbReference>